<proteinExistence type="predicted"/>
<dbReference type="Proteomes" id="UP000829999">
    <property type="component" value="Chromosome 28"/>
</dbReference>
<dbReference type="FunFam" id="2.60.40.10:FF:000437">
    <property type="entry name" value="Beat-IIIc, isoform A"/>
    <property type="match status" value="1"/>
</dbReference>
<keyword evidence="4" id="KW-1185">Reference proteome</keyword>
<dbReference type="Gene3D" id="2.60.40.10">
    <property type="entry name" value="Immunoglobulins"/>
    <property type="match status" value="1"/>
</dbReference>
<feature type="compositionally biased region" description="Basic and acidic residues" evidence="1">
    <location>
        <begin position="263"/>
        <end position="278"/>
    </location>
</feature>
<feature type="chain" id="PRO_5040155963" evidence="2">
    <location>
        <begin position="23"/>
        <end position="320"/>
    </location>
</feature>
<dbReference type="InterPro" id="IPR036179">
    <property type="entry name" value="Ig-like_dom_sf"/>
</dbReference>
<dbReference type="Pfam" id="PF13895">
    <property type="entry name" value="Ig_2"/>
    <property type="match status" value="1"/>
</dbReference>
<dbReference type="PROSITE" id="PS50835">
    <property type="entry name" value="IG_LIKE"/>
    <property type="match status" value="1"/>
</dbReference>
<dbReference type="RefSeq" id="XP_050561951.1">
    <property type="nucleotide sequence ID" value="XM_050705994.1"/>
</dbReference>
<feature type="signal peptide" evidence="2">
    <location>
        <begin position="1"/>
        <end position="22"/>
    </location>
</feature>
<dbReference type="OrthoDB" id="6419989at2759"/>
<sequence>MFNLRIAIRIFIFLLITQGALCLRNVHVVVPEAVERGSKVEMKCLYDLEQEVLYSVKWYRGDREFCRYSPRDVPPLKIFRIPGIEVDREASDAERLTIQAATQTASGRYTCEVSADAPSFQTAQVHTHMYVVVLPKSGPSMHGLKRRYRPGMKLKVECISRHSLPAANLSFFINNDAALSQHVLHRVDGETVGGPMTAYSTIQFVVQKHHFVRGKIKIRCTASVYSIYLQSLEKSAEEERIRTTPVSLPEVHEAVVYSIHRLPETRDKRADGPPEGKRSALPMDTCNTTGVTGGSSISGSASTTVKIILLLTHLLPNVLR</sequence>
<feature type="region of interest" description="Disordered" evidence="1">
    <location>
        <begin position="263"/>
        <end position="286"/>
    </location>
</feature>
<dbReference type="GeneID" id="118264958"/>
<dbReference type="PANTHER" id="PTHR21261:SF15">
    <property type="entry name" value="BEATEN PATH IIIA, ISOFORM D-RELATED"/>
    <property type="match status" value="1"/>
</dbReference>
<reference evidence="5" key="1">
    <citation type="submission" date="2025-08" db="UniProtKB">
        <authorList>
            <consortium name="RefSeq"/>
        </authorList>
    </citation>
    <scope>IDENTIFICATION</scope>
    <source>
        <tissue evidence="5">Whole larval tissue</tissue>
    </source>
</reference>
<evidence type="ECO:0000256" key="2">
    <source>
        <dbReference type="SAM" id="SignalP"/>
    </source>
</evidence>
<evidence type="ECO:0000256" key="1">
    <source>
        <dbReference type="SAM" id="MobiDB-lite"/>
    </source>
</evidence>
<organism evidence="4 5">
    <name type="scientific">Spodoptera frugiperda</name>
    <name type="common">Fall armyworm</name>
    <dbReference type="NCBI Taxonomy" id="7108"/>
    <lineage>
        <taxon>Eukaryota</taxon>
        <taxon>Metazoa</taxon>
        <taxon>Ecdysozoa</taxon>
        <taxon>Arthropoda</taxon>
        <taxon>Hexapoda</taxon>
        <taxon>Insecta</taxon>
        <taxon>Pterygota</taxon>
        <taxon>Neoptera</taxon>
        <taxon>Endopterygota</taxon>
        <taxon>Lepidoptera</taxon>
        <taxon>Glossata</taxon>
        <taxon>Ditrysia</taxon>
        <taxon>Noctuoidea</taxon>
        <taxon>Noctuidae</taxon>
        <taxon>Amphipyrinae</taxon>
        <taxon>Spodoptera</taxon>
    </lineage>
</organism>
<keyword evidence="2" id="KW-0732">Signal</keyword>
<dbReference type="AlphaFoldDB" id="A0A9R0EBI5"/>
<gene>
    <name evidence="5" type="primary">LOC118264958</name>
</gene>
<dbReference type="SMART" id="SM00409">
    <property type="entry name" value="IG"/>
    <property type="match status" value="1"/>
</dbReference>
<dbReference type="InterPro" id="IPR003599">
    <property type="entry name" value="Ig_sub"/>
</dbReference>
<feature type="domain" description="Ig-like" evidence="3">
    <location>
        <begin position="34"/>
        <end position="126"/>
    </location>
</feature>
<dbReference type="SUPFAM" id="SSF48726">
    <property type="entry name" value="Immunoglobulin"/>
    <property type="match status" value="1"/>
</dbReference>
<evidence type="ECO:0000313" key="5">
    <source>
        <dbReference type="RefSeq" id="XP_050561951.1"/>
    </source>
</evidence>
<dbReference type="PANTHER" id="PTHR21261">
    <property type="entry name" value="BEAT PROTEIN"/>
    <property type="match status" value="1"/>
</dbReference>
<dbReference type="InterPro" id="IPR013783">
    <property type="entry name" value="Ig-like_fold"/>
</dbReference>
<accession>A0A9R0EBI5</accession>
<name>A0A9R0EBI5_SPOFR</name>
<protein>
    <submittedName>
        <fullName evidence="5">Uncharacterized protein LOC118264958 isoform X1</fullName>
    </submittedName>
</protein>
<evidence type="ECO:0000313" key="4">
    <source>
        <dbReference type="Proteomes" id="UP000829999"/>
    </source>
</evidence>
<evidence type="ECO:0000259" key="3">
    <source>
        <dbReference type="PROSITE" id="PS50835"/>
    </source>
</evidence>
<dbReference type="InterPro" id="IPR007110">
    <property type="entry name" value="Ig-like_dom"/>
</dbReference>